<reference evidence="2 3" key="1">
    <citation type="submission" date="2023-10" db="EMBL/GenBank/DDBJ databases">
        <authorList>
            <person name="Maclean D."/>
            <person name="Macfadyen A."/>
        </authorList>
    </citation>
    <scope>NUCLEOTIDE SEQUENCE [LARGE SCALE GENOMIC DNA]</scope>
</reference>
<accession>A0AAV1I0T0</accession>
<keyword evidence="3" id="KW-1185">Reference proteome</keyword>
<gene>
    <name evidence="2" type="ORF">CVIRNUC_004209</name>
</gene>
<feature type="compositionally biased region" description="Basic residues" evidence="1">
    <location>
        <begin position="1"/>
        <end position="10"/>
    </location>
</feature>
<comment type="caution">
    <text evidence="2">The sequence shown here is derived from an EMBL/GenBank/DDBJ whole genome shotgun (WGS) entry which is preliminary data.</text>
</comment>
<sequence>MAANKQKKRKREELDELTNGSGTGGSTNGLVQLTMEEAIAPCLRDKADQSVARFVIAEGVPFVKIESVYFQDMLTAVGAVGSGYRPPSI</sequence>
<feature type="region of interest" description="Disordered" evidence="1">
    <location>
        <begin position="1"/>
        <end position="29"/>
    </location>
</feature>
<evidence type="ECO:0000256" key="1">
    <source>
        <dbReference type="SAM" id="MobiDB-lite"/>
    </source>
</evidence>
<dbReference type="EMBL" id="CAUYUE010000005">
    <property type="protein sequence ID" value="CAK0774855.1"/>
    <property type="molecule type" value="Genomic_DNA"/>
</dbReference>
<dbReference type="Proteomes" id="UP001314263">
    <property type="component" value="Unassembled WGS sequence"/>
</dbReference>
<proteinExistence type="predicted"/>
<dbReference type="AlphaFoldDB" id="A0AAV1I0T0"/>
<organism evidence="2 3">
    <name type="scientific">Coccomyxa viridis</name>
    <dbReference type="NCBI Taxonomy" id="1274662"/>
    <lineage>
        <taxon>Eukaryota</taxon>
        <taxon>Viridiplantae</taxon>
        <taxon>Chlorophyta</taxon>
        <taxon>core chlorophytes</taxon>
        <taxon>Trebouxiophyceae</taxon>
        <taxon>Trebouxiophyceae incertae sedis</taxon>
        <taxon>Coccomyxaceae</taxon>
        <taxon>Coccomyxa</taxon>
    </lineage>
</organism>
<protein>
    <submittedName>
        <fullName evidence="2">Uncharacterized protein</fullName>
    </submittedName>
</protein>
<name>A0AAV1I0T0_9CHLO</name>
<evidence type="ECO:0000313" key="3">
    <source>
        <dbReference type="Proteomes" id="UP001314263"/>
    </source>
</evidence>
<evidence type="ECO:0000313" key="2">
    <source>
        <dbReference type="EMBL" id="CAK0774855.1"/>
    </source>
</evidence>